<dbReference type="Proteomes" id="UP000294480">
    <property type="component" value="Unassembled WGS sequence"/>
</dbReference>
<evidence type="ECO:0000256" key="5">
    <source>
        <dbReference type="ARBA" id="ARBA00022617"/>
    </source>
</evidence>
<dbReference type="OrthoDB" id="9799441at2"/>
<evidence type="ECO:0000256" key="11">
    <source>
        <dbReference type="ARBA" id="ARBA00025912"/>
    </source>
</evidence>
<dbReference type="InterPro" id="IPR000701">
    <property type="entry name" value="SuccDH_FuR_B_TM-su"/>
</dbReference>
<dbReference type="GO" id="GO:0046872">
    <property type="term" value="F:metal ion binding"/>
    <property type="evidence" value="ECO:0007669"/>
    <property type="project" value="UniProtKB-KW"/>
</dbReference>
<reference evidence="14 15" key="1">
    <citation type="submission" date="2019-03" db="EMBL/GenBank/DDBJ databases">
        <title>Genomic Encyclopedia of Type Strains, Phase IV (KMG-IV): sequencing the most valuable type-strain genomes for metagenomic binning, comparative biology and taxonomic classification.</title>
        <authorList>
            <person name="Goeker M."/>
        </authorList>
    </citation>
    <scope>NUCLEOTIDE SEQUENCE [LARGE SCALE GENOMIC DNA]</scope>
    <source>
        <strain evidence="14 15">DSM 102852</strain>
    </source>
</reference>
<feature type="transmembrane region" description="Helical" evidence="13">
    <location>
        <begin position="66"/>
        <end position="92"/>
    </location>
</feature>
<comment type="cofactor">
    <cofactor evidence="12">
        <name>heme</name>
        <dbReference type="ChEBI" id="CHEBI:30413"/>
    </cofactor>
    <text evidence="12">The heme is bound between the two transmembrane subunits.</text>
</comment>
<evidence type="ECO:0000256" key="7">
    <source>
        <dbReference type="ARBA" id="ARBA00022723"/>
    </source>
</evidence>
<keyword evidence="5 12" id="KW-0349">Heme</keyword>
<gene>
    <name evidence="14" type="ORF">DFR44_10738</name>
</gene>
<comment type="function">
    <text evidence="1">Membrane-anchoring subunit of succinate dehydrogenase (SDH).</text>
</comment>
<dbReference type="Pfam" id="PF01127">
    <property type="entry name" value="Sdh_cyt"/>
    <property type="match status" value="1"/>
</dbReference>
<dbReference type="EMBL" id="SNZE01000007">
    <property type="protein sequence ID" value="TDR31821.1"/>
    <property type="molecule type" value="Genomic_DNA"/>
</dbReference>
<evidence type="ECO:0000256" key="12">
    <source>
        <dbReference type="PIRSR" id="PIRSR000178-1"/>
    </source>
</evidence>
<keyword evidence="9 12" id="KW-0408">Iron</keyword>
<dbReference type="PIRSF" id="PIRSF000178">
    <property type="entry name" value="SDH_cyt_b560"/>
    <property type="match status" value="1"/>
</dbReference>
<evidence type="ECO:0000313" key="15">
    <source>
        <dbReference type="Proteomes" id="UP000294480"/>
    </source>
</evidence>
<dbReference type="PANTHER" id="PTHR10978">
    <property type="entry name" value="SUCCINATE DEHYDROGENASE CYTOCHROME B560 SUBUNIT"/>
    <property type="match status" value="1"/>
</dbReference>
<evidence type="ECO:0000256" key="10">
    <source>
        <dbReference type="ARBA" id="ARBA00023136"/>
    </source>
</evidence>
<organism evidence="14 15">
    <name type="scientific">Hydromonas duriensis</name>
    <dbReference type="NCBI Taxonomy" id="1527608"/>
    <lineage>
        <taxon>Bacteria</taxon>
        <taxon>Pseudomonadati</taxon>
        <taxon>Pseudomonadota</taxon>
        <taxon>Betaproteobacteria</taxon>
        <taxon>Burkholderiales</taxon>
        <taxon>Burkholderiaceae</taxon>
        <taxon>Hydromonas</taxon>
    </lineage>
</organism>
<evidence type="ECO:0000256" key="9">
    <source>
        <dbReference type="ARBA" id="ARBA00023004"/>
    </source>
</evidence>
<feature type="transmembrane region" description="Helical" evidence="13">
    <location>
        <begin position="113"/>
        <end position="134"/>
    </location>
</feature>
<keyword evidence="8 13" id="KW-1133">Transmembrane helix</keyword>
<dbReference type="PANTHER" id="PTHR10978:SF5">
    <property type="entry name" value="SUCCINATE DEHYDROGENASE CYTOCHROME B560 SUBUNIT, MITOCHONDRIAL"/>
    <property type="match status" value="1"/>
</dbReference>
<keyword evidence="10 13" id="KW-0472">Membrane</keyword>
<sequence>MGQTPQTPKRPEFRNIGIADIRNYRLPAAGIVSILHRISGLSLFLALPLLFALIAASFGTKEKFDVMAACLAHPLVKVVMLGLIWAILHHACAGVRYLMMDLHIKVNKESGRATANAVLVISLVLTAVVGARLFNLF</sequence>
<dbReference type="RefSeq" id="WP_133619531.1">
    <property type="nucleotide sequence ID" value="NZ_SNZE01000007.1"/>
</dbReference>
<evidence type="ECO:0000256" key="8">
    <source>
        <dbReference type="ARBA" id="ARBA00022989"/>
    </source>
</evidence>
<dbReference type="GO" id="GO:0005886">
    <property type="term" value="C:plasma membrane"/>
    <property type="evidence" value="ECO:0007669"/>
    <property type="project" value="TreeGrafter"/>
</dbReference>
<accession>A0A4R6Y8U8</accession>
<dbReference type="NCBIfam" id="TIGR02970">
    <property type="entry name" value="succ_dehyd_cytB"/>
    <property type="match status" value="1"/>
</dbReference>
<evidence type="ECO:0000256" key="13">
    <source>
        <dbReference type="SAM" id="Phobius"/>
    </source>
</evidence>
<dbReference type="GO" id="GO:0006099">
    <property type="term" value="P:tricarboxylic acid cycle"/>
    <property type="evidence" value="ECO:0007669"/>
    <property type="project" value="InterPro"/>
</dbReference>
<feature type="transmembrane region" description="Helical" evidence="13">
    <location>
        <begin position="41"/>
        <end position="60"/>
    </location>
</feature>
<comment type="similarity">
    <text evidence="3">Belongs to the cytochrome b560 family.</text>
</comment>
<dbReference type="GO" id="GO:0009055">
    <property type="term" value="F:electron transfer activity"/>
    <property type="evidence" value="ECO:0007669"/>
    <property type="project" value="InterPro"/>
</dbReference>
<keyword evidence="7 12" id="KW-0479">Metal-binding</keyword>
<feature type="binding site" description="axial binding residue" evidence="12">
    <location>
        <position position="90"/>
    </location>
    <ligand>
        <name>heme</name>
        <dbReference type="ChEBI" id="CHEBI:30413"/>
        <note>ligand shared with second transmembrane subunit</note>
    </ligand>
    <ligandPart>
        <name>Fe</name>
        <dbReference type="ChEBI" id="CHEBI:18248"/>
    </ligandPart>
</feature>
<evidence type="ECO:0000256" key="2">
    <source>
        <dbReference type="ARBA" id="ARBA00004370"/>
    </source>
</evidence>
<dbReference type="InterPro" id="IPR014314">
    <property type="entry name" value="Succ_DH_cytb556"/>
</dbReference>
<evidence type="ECO:0000256" key="1">
    <source>
        <dbReference type="ARBA" id="ARBA00004050"/>
    </source>
</evidence>
<keyword evidence="15" id="KW-1185">Reference proteome</keyword>
<comment type="subunit">
    <text evidence="11">Part of an enzyme complex containing four subunits: a flavoprotein, an iron-sulfur protein, plus two membrane-anchoring proteins, SdhC and SdhD. The complex can form homotrimers.</text>
</comment>
<name>A0A4R6Y8U8_9BURK</name>
<dbReference type="CDD" id="cd03499">
    <property type="entry name" value="SQR_TypeC_SdhC"/>
    <property type="match status" value="1"/>
</dbReference>
<keyword evidence="6 13" id="KW-0812">Transmembrane</keyword>
<dbReference type="SUPFAM" id="SSF81343">
    <property type="entry name" value="Fumarate reductase respiratory complex transmembrane subunits"/>
    <property type="match status" value="1"/>
</dbReference>
<evidence type="ECO:0000313" key="14">
    <source>
        <dbReference type="EMBL" id="TDR31821.1"/>
    </source>
</evidence>
<protein>
    <recommendedName>
        <fullName evidence="4">Succinate dehydrogenase cytochrome b556 subunit</fullName>
    </recommendedName>
</protein>
<evidence type="ECO:0000256" key="3">
    <source>
        <dbReference type="ARBA" id="ARBA00007244"/>
    </source>
</evidence>
<dbReference type="Gene3D" id="1.20.1300.10">
    <property type="entry name" value="Fumarate reductase/succinate dehydrogenase, transmembrane subunit"/>
    <property type="match status" value="1"/>
</dbReference>
<dbReference type="AlphaFoldDB" id="A0A4R6Y8U8"/>
<evidence type="ECO:0000256" key="6">
    <source>
        <dbReference type="ARBA" id="ARBA00022692"/>
    </source>
</evidence>
<proteinExistence type="inferred from homology"/>
<comment type="subcellular location">
    <subcellularLocation>
        <location evidence="2">Membrane</location>
    </subcellularLocation>
</comment>
<dbReference type="InterPro" id="IPR034804">
    <property type="entry name" value="SQR/QFR_C/D"/>
</dbReference>
<evidence type="ECO:0000256" key="4">
    <source>
        <dbReference type="ARBA" id="ARBA00020076"/>
    </source>
</evidence>
<comment type="caution">
    <text evidence="14">The sequence shown here is derived from an EMBL/GenBank/DDBJ whole genome shotgun (WGS) entry which is preliminary data.</text>
</comment>